<evidence type="ECO:0000313" key="2">
    <source>
        <dbReference type="Proteomes" id="UP000734854"/>
    </source>
</evidence>
<proteinExistence type="predicted"/>
<protein>
    <submittedName>
        <fullName evidence="1">Uncharacterized protein</fullName>
    </submittedName>
</protein>
<keyword evidence="2" id="KW-1185">Reference proteome</keyword>
<reference evidence="1 2" key="1">
    <citation type="submission" date="2020-08" db="EMBL/GenBank/DDBJ databases">
        <title>Plant Genome Project.</title>
        <authorList>
            <person name="Zhang R.-G."/>
        </authorList>
    </citation>
    <scope>NUCLEOTIDE SEQUENCE [LARGE SCALE GENOMIC DNA]</scope>
    <source>
        <tissue evidence="1">Rhizome</tissue>
    </source>
</reference>
<sequence length="153" mass="17302">MGETTLRFTVALKRRRKASTFRYATVRSLRVSMMFSVSSRGIESWFHLLDGFVGFECPSSSREDSDSIGSCLEVLVVDLTFTRWCCVLLILKSLFCLLRIYAWIVTLKLISCRFHKCGTKSDAGAYQGRLLGDLADGFGEDDSQDMTEDPRTE</sequence>
<dbReference type="Proteomes" id="UP000734854">
    <property type="component" value="Unassembled WGS sequence"/>
</dbReference>
<gene>
    <name evidence="1" type="ORF">ZIOFF_070614</name>
</gene>
<name>A0A8J5CAM9_ZINOF</name>
<evidence type="ECO:0000313" key="1">
    <source>
        <dbReference type="EMBL" id="KAG6469684.1"/>
    </source>
</evidence>
<dbReference type="AlphaFoldDB" id="A0A8J5CAM9"/>
<organism evidence="1 2">
    <name type="scientific">Zingiber officinale</name>
    <name type="common">Ginger</name>
    <name type="synonym">Amomum zingiber</name>
    <dbReference type="NCBI Taxonomy" id="94328"/>
    <lineage>
        <taxon>Eukaryota</taxon>
        <taxon>Viridiplantae</taxon>
        <taxon>Streptophyta</taxon>
        <taxon>Embryophyta</taxon>
        <taxon>Tracheophyta</taxon>
        <taxon>Spermatophyta</taxon>
        <taxon>Magnoliopsida</taxon>
        <taxon>Liliopsida</taxon>
        <taxon>Zingiberales</taxon>
        <taxon>Zingiberaceae</taxon>
        <taxon>Zingiber</taxon>
    </lineage>
</organism>
<accession>A0A8J5CAM9</accession>
<comment type="caution">
    <text evidence="1">The sequence shown here is derived from an EMBL/GenBank/DDBJ whole genome shotgun (WGS) entry which is preliminary data.</text>
</comment>
<dbReference type="EMBL" id="JACMSC010000021">
    <property type="protein sequence ID" value="KAG6469684.1"/>
    <property type="molecule type" value="Genomic_DNA"/>
</dbReference>